<evidence type="ECO:0000256" key="1">
    <source>
        <dbReference type="ARBA" id="ARBA00004496"/>
    </source>
</evidence>
<sequence length="975" mass="109907">MYREPNSSSGSGASTKGDEVELVSRFLAPLCDRDEAARNIALAVARTTVEGWLGGVGSPNHWEDTGEIEDSKNAAGRFSAQDGRYDMSIERSPTRSSPRSPQHQLLLDSFRTEGFFPQSVNDGSTFFDENNPECPERYPADAFDCVDGRLGNERRRYTGDGVESCRSGHSTSSDEGGKGFKIEQPTQQQQQGRCLRFKDGSEPRFSSEPRFGSSCESERKYHPGSSSSDRSSDDCCPGRTKSSYAKVKGAKQKQLEDDELDADTRVYGKSPKFDDNLSGFGHPRSEAASAFDCRSLSRRSKIAGGGGGGDMLTHERRYYDSGADDDVSFNESEVASARRSDGVVFNTLDGFENESELYRQENTRDPARMNLDVNLEDDREAIYARGDDDNAEDSRACRPRSEQDYLRKNDERKFSAGQIKRPLSQDDDVSSKSGRVLESPEVTPGDVGRMLNLGNALDGPRQAQANKYLSLVTLHLPVILRLSVNCPFQNVRIKCAEILEMVKDRGLPVPVPAFDGPSAFVPVSELPDLNNLDEKTHMLLMDAFLQNNRLDHVSRVMSSHPTYLDHFLRTQHFILRGDGPLPYDYRHLIAIMAAGRHQCSYLINLQKGEFLLQGGDPSWLQGLRSIPGKLQDLYEINKILAHRPWLLTKAHIEKLTKGDDNWTIAEVVHAIVLLAHFHSLSSFVFSCGINEELDNVTGHHYKDNSQDNSSKVPPAKDKLSSTPKKIPNNDGKTENIPSPPSSPSIVGEQEVGVETLMERMKRLSEKSESYQITQEELSKRFETVETQSAELAAAPQRSSSVLDSDIGLFIEDPTFIYQDFAKRGQLNDIPTFRVQDCSWDDHGYSLVNRLYNDVGNLLDDKFKTAYNLTYYTMGTHNKVDTSRFRRAIWNYIQCMFGIRHDDYDYNEVNQLLERSLKTFIKSAVCYPERVTKRDYDRVMREFKHSEKVHVCLMILEARMQAELLYALRAVMRYMT</sequence>
<keyword evidence="4" id="KW-0560">Oxidoreductase</keyword>
<keyword evidence="3" id="KW-0963">Cytoplasm</keyword>
<evidence type="ECO:0000256" key="4">
    <source>
        <dbReference type="ARBA" id="ARBA00023002"/>
    </source>
</evidence>
<dbReference type="GO" id="GO:1901031">
    <property type="term" value="P:regulation of response to reactive oxygen species"/>
    <property type="evidence" value="ECO:0007669"/>
    <property type="project" value="InterPro"/>
</dbReference>
<comment type="subcellular location">
    <subcellularLocation>
        <location evidence="1">Cytoplasm</location>
    </subcellularLocation>
</comment>
<dbReference type="FunFam" id="1.20.1290.10:FF:000001">
    <property type="entry name" value="Sestrin 1"/>
    <property type="match status" value="1"/>
</dbReference>
<feature type="compositionally biased region" description="Basic and acidic residues" evidence="7">
    <location>
        <begin position="83"/>
        <end position="93"/>
    </location>
</feature>
<dbReference type="CTD" id="37755"/>
<feature type="region of interest" description="Disordered" evidence="7">
    <location>
        <begin position="156"/>
        <end position="267"/>
    </location>
</feature>
<accession>A0A6P3XA98</accession>
<dbReference type="OrthoDB" id="337464at2759"/>
<dbReference type="PANTHER" id="PTHR12474:SF0">
    <property type="entry name" value="SESTRIN HOMOLOG"/>
    <property type="match status" value="1"/>
</dbReference>
<feature type="compositionally biased region" description="Basic and acidic residues" evidence="7">
    <location>
        <begin position="61"/>
        <end position="72"/>
    </location>
</feature>
<dbReference type="GO" id="GO:0016684">
    <property type="term" value="F:oxidoreductase activity, acting on peroxide as acceptor"/>
    <property type="evidence" value="ECO:0007669"/>
    <property type="project" value="TreeGrafter"/>
</dbReference>
<dbReference type="GO" id="GO:0070728">
    <property type="term" value="F:L-leucine binding"/>
    <property type="evidence" value="ECO:0007669"/>
    <property type="project" value="TreeGrafter"/>
</dbReference>
<dbReference type="Gene3D" id="1.20.1290.10">
    <property type="entry name" value="AhpD-like"/>
    <property type="match status" value="1"/>
</dbReference>
<reference evidence="9" key="1">
    <citation type="submission" date="2025-08" db="UniProtKB">
        <authorList>
            <consortium name="RefSeq"/>
        </authorList>
    </citation>
    <scope>IDENTIFICATION</scope>
</reference>
<feature type="region of interest" description="Disordered" evidence="7">
    <location>
        <begin position="383"/>
        <end position="447"/>
    </location>
</feature>
<dbReference type="AlphaFoldDB" id="A0A6P3XA98"/>
<dbReference type="InterPro" id="IPR029032">
    <property type="entry name" value="AhpD-like"/>
</dbReference>
<evidence type="ECO:0000313" key="8">
    <source>
        <dbReference type="Proteomes" id="UP000515204"/>
    </source>
</evidence>
<protein>
    <submittedName>
        <fullName evidence="9">Uncharacterized protein LOC106744814</fullName>
    </submittedName>
</protein>
<dbReference type="RefSeq" id="XP_014475341.1">
    <property type="nucleotide sequence ID" value="XM_014619855.1"/>
</dbReference>
<evidence type="ECO:0000256" key="7">
    <source>
        <dbReference type="SAM" id="MobiDB-lite"/>
    </source>
</evidence>
<organism evidence="8 9">
    <name type="scientific">Dinoponera quadriceps</name>
    <name type="common">South American ant</name>
    <dbReference type="NCBI Taxonomy" id="609295"/>
    <lineage>
        <taxon>Eukaryota</taxon>
        <taxon>Metazoa</taxon>
        <taxon>Ecdysozoa</taxon>
        <taxon>Arthropoda</taxon>
        <taxon>Hexapoda</taxon>
        <taxon>Insecta</taxon>
        <taxon>Pterygota</taxon>
        <taxon>Neoptera</taxon>
        <taxon>Endopterygota</taxon>
        <taxon>Hymenoptera</taxon>
        <taxon>Apocrita</taxon>
        <taxon>Aculeata</taxon>
        <taxon>Formicoidea</taxon>
        <taxon>Formicidae</taxon>
        <taxon>Ponerinae</taxon>
        <taxon>Ponerini</taxon>
        <taxon>Dinoponera</taxon>
    </lineage>
</organism>
<feature type="compositionally biased region" description="Low complexity" evidence="7">
    <location>
        <begin position="223"/>
        <end position="239"/>
    </location>
</feature>
<evidence type="ECO:0000256" key="6">
    <source>
        <dbReference type="SAM" id="Coils"/>
    </source>
</evidence>
<feature type="region of interest" description="Disordered" evidence="7">
    <location>
        <begin position="53"/>
        <end position="103"/>
    </location>
</feature>
<keyword evidence="6" id="KW-0175">Coiled coil</keyword>
<keyword evidence="8" id="KW-1185">Reference proteome</keyword>
<feature type="region of interest" description="Disordered" evidence="7">
    <location>
        <begin position="698"/>
        <end position="747"/>
    </location>
</feature>
<evidence type="ECO:0000256" key="2">
    <source>
        <dbReference type="ARBA" id="ARBA00008350"/>
    </source>
</evidence>
<dbReference type="InterPro" id="IPR006730">
    <property type="entry name" value="Sestrin"/>
</dbReference>
<dbReference type="Pfam" id="PF04636">
    <property type="entry name" value="PA26"/>
    <property type="match status" value="1"/>
</dbReference>
<dbReference type="GO" id="GO:1990253">
    <property type="term" value="P:cellular response to leucine starvation"/>
    <property type="evidence" value="ECO:0007669"/>
    <property type="project" value="TreeGrafter"/>
</dbReference>
<feature type="coiled-coil region" evidence="6">
    <location>
        <begin position="753"/>
        <end position="780"/>
    </location>
</feature>
<dbReference type="KEGG" id="dqu:106744814"/>
<dbReference type="SUPFAM" id="SSF69118">
    <property type="entry name" value="AhpD-like"/>
    <property type="match status" value="1"/>
</dbReference>
<comment type="similarity">
    <text evidence="2">Belongs to the sestrin family.</text>
</comment>
<evidence type="ECO:0000256" key="3">
    <source>
        <dbReference type="ARBA" id="ARBA00022490"/>
    </source>
</evidence>
<dbReference type="GeneID" id="106744814"/>
<dbReference type="Proteomes" id="UP000515204">
    <property type="component" value="Unplaced"/>
</dbReference>
<dbReference type="GO" id="GO:0005634">
    <property type="term" value="C:nucleus"/>
    <property type="evidence" value="ECO:0007669"/>
    <property type="project" value="InterPro"/>
</dbReference>
<feature type="compositionally biased region" description="Basic and acidic residues" evidence="7">
    <location>
        <begin position="383"/>
        <end position="414"/>
    </location>
</feature>
<dbReference type="PANTHER" id="PTHR12474">
    <property type="entry name" value="P53 REGULATED PA26 NUCLEAR PROTEIN SESTRIN"/>
    <property type="match status" value="1"/>
</dbReference>
<feature type="compositionally biased region" description="Basic and acidic residues" evidence="7">
    <location>
        <begin position="196"/>
        <end position="207"/>
    </location>
</feature>
<dbReference type="GO" id="GO:0016239">
    <property type="term" value="P:positive regulation of macroautophagy"/>
    <property type="evidence" value="ECO:0007669"/>
    <property type="project" value="TreeGrafter"/>
</dbReference>
<dbReference type="GO" id="GO:0071233">
    <property type="term" value="P:cellular response to L-leucine"/>
    <property type="evidence" value="ECO:0007669"/>
    <property type="project" value="TreeGrafter"/>
</dbReference>
<dbReference type="GO" id="GO:0005737">
    <property type="term" value="C:cytoplasm"/>
    <property type="evidence" value="ECO:0007669"/>
    <property type="project" value="UniProtKB-SubCell"/>
</dbReference>
<gene>
    <name evidence="9" type="primary">LOC106744814</name>
</gene>
<name>A0A6P3XA98_DINQU</name>
<proteinExistence type="inferred from homology"/>
<evidence type="ECO:0000256" key="5">
    <source>
        <dbReference type="ARBA" id="ARBA00049242"/>
    </source>
</evidence>
<comment type="catalytic activity">
    <reaction evidence="5">
        <text>a hydroperoxide + L-cysteinyl-[protein] = S-hydroxy-L-cysteinyl-[protein] + an alcohol</text>
        <dbReference type="Rhea" id="RHEA:67124"/>
        <dbReference type="Rhea" id="RHEA-COMP:10131"/>
        <dbReference type="Rhea" id="RHEA-COMP:17193"/>
        <dbReference type="ChEBI" id="CHEBI:29950"/>
        <dbReference type="ChEBI" id="CHEBI:30879"/>
        <dbReference type="ChEBI" id="CHEBI:35924"/>
        <dbReference type="ChEBI" id="CHEBI:61973"/>
    </reaction>
    <physiologicalReaction direction="left-to-right" evidence="5">
        <dbReference type="Rhea" id="RHEA:67125"/>
    </physiologicalReaction>
</comment>
<evidence type="ECO:0000313" key="9">
    <source>
        <dbReference type="RefSeq" id="XP_014475341.1"/>
    </source>
</evidence>
<dbReference type="GO" id="GO:1904262">
    <property type="term" value="P:negative regulation of TORC1 signaling"/>
    <property type="evidence" value="ECO:0007669"/>
    <property type="project" value="TreeGrafter"/>
</dbReference>